<evidence type="ECO:0000313" key="4">
    <source>
        <dbReference type="Proteomes" id="UP000635477"/>
    </source>
</evidence>
<dbReference type="InterPro" id="IPR018713">
    <property type="entry name" value="MPAB/Lcp_cat_dom"/>
</dbReference>
<keyword evidence="1" id="KW-0812">Transmembrane</keyword>
<feature type="domain" description="ER-bound oxygenase mpaB/mpaB'/Rubber oxygenase catalytic" evidence="2">
    <location>
        <begin position="156"/>
        <end position="307"/>
    </location>
</feature>
<accession>A0A8H4XIV9</accession>
<gene>
    <name evidence="3" type="ORF">FZEAL_7428</name>
</gene>
<evidence type="ECO:0000256" key="1">
    <source>
        <dbReference type="SAM" id="Phobius"/>
    </source>
</evidence>
<keyword evidence="4" id="KW-1185">Reference proteome</keyword>
<protein>
    <recommendedName>
        <fullName evidence="2">ER-bound oxygenase mpaB/mpaB'/Rubber oxygenase catalytic domain-containing protein</fullName>
    </recommendedName>
</protein>
<comment type="caution">
    <text evidence="3">The sequence shown here is derived from an EMBL/GenBank/DDBJ whole genome shotgun (WGS) entry which is preliminary data.</text>
</comment>
<dbReference type="Proteomes" id="UP000635477">
    <property type="component" value="Unassembled WGS sequence"/>
</dbReference>
<dbReference type="OrthoDB" id="545169at2759"/>
<reference evidence="3" key="2">
    <citation type="submission" date="2020-05" db="EMBL/GenBank/DDBJ databases">
        <authorList>
            <person name="Kim H.-S."/>
            <person name="Proctor R.H."/>
            <person name="Brown D.W."/>
        </authorList>
    </citation>
    <scope>NUCLEOTIDE SEQUENCE</scope>
    <source>
        <strain evidence="3">NRRL 22465</strain>
    </source>
</reference>
<dbReference type="PANTHER" id="PTHR36124">
    <property type="match status" value="1"/>
</dbReference>
<keyword evidence="1" id="KW-1133">Transmembrane helix</keyword>
<dbReference type="Pfam" id="PF09995">
    <property type="entry name" value="MPAB_Lcp_cat"/>
    <property type="match status" value="1"/>
</dbReference>
<keyword evidence="1" id="KW-0472">Membrane</keyword>
<dbReference type="EMBL" id="JABEYC010000598">
    <property type="protein sequence ID" value="KAF4975839.1"/>
    <property type="molecule type" value="Genomic_DNA"/>
</dbReference>
<evidence type="ECO:0000259" key="2">
    <source>
        <dbReference type="Pfam" id="PF09995"/>
    </source>
</evidence>
<sequence>MDGLHASATEYPSANASTSLTNAPDFFKVLRPASWSGPVLLTALLGYVILCSLLRFRRINSLRSRYGFHERASLGGMTNQDAHEIVKNVFYFEFPLFYDLSVRLALFETYAVKNIAKLLVAVSDLNDREKAPKRYADTEVIYSCFANFAPTSNALQQAIARMNYLHAPYIKSGKILQEDLLYVLYASMSEPVRFLNQYEWRKLTDMEMAALGTMWKYVGDMMEIEYKTLLQKEKWTDGIEFLEDVSRWGEDYEDENLRPLKEVQDLGQVLMELLLNSHPKIASPVAFPAVCVLMGPRLRRAFGFPEPGLAITVLTYSLLLIRKLAVRYLCLPRVIPVQYISDPDEKTGRINAYHYLKEPWYVPSTFWSRWNPEALVTRLWGGQLPGDKGQNMKPEGFVFTELGPDRVISKGVEETKAMEGRVKQRSSSGCPYV</sequence>
<evidence type="ECO:0000313" key="3">
    <source>
        <dbReference type="EMBL" id="KAF4975839.1"/>
    </source>
</evidence>
<organism evidence="3 4">
    <name type="scientific">Fusarium zealandicum</name>
    <dbReference type="NCBI Taxonomy" id="1053134"/>
    <lineage>
        <taxon>Eukaryota</taxon>
        <taxon>Fungi</taxon>
        <taxon>Dikarya</taxon>
        <taxon>Ascomycota</taxon>
        <taxon>Pezizomycotina</taxon>
        <taxon>Sordariomycetes</taxon>
        <taxon>Hypocreomycetidae</taxon>
        <taxon>Hypocreales</taxon>
        <taxon>Nectriaceae</taxon>
        <taxon>Fusarium</taxon>
        <taxon>Fusarium staphyleae species complex</taxon>
    </lineage>
</organism>
<dbReference type="AlphaFoldDB" id="A0A8H4XIV9"/>
<name>A0A8H4XIV9_9HYPO</name>
<proteinExistence type="predicted"/>
<dbReference type="GO" id="GO:0016491">
    <property type="term" value="F:oxidoreductase activity"/>
    <property type="evidence" value="ECO:0007669"/>
    <property type="project" value="InterPro"/>
</dbReference>
<feature type="transmembrane region" description="Helical" evidence="1">
    <location>
        <begin position="35"/>
        <end position="56"/>
    </location>
</feature>
<dbReference type="InterPro" id="IPR046366">
    <property type="entry name" value="MPAB"/>
</dbReference>
<reference evidence="3" key="1">
    <citation type="journal article" date="2020" name="BMC Genomics">
        <title>Correction to: Identification and distribution of gene clusters required for synthesis of sphingolipid metabolism inhibitors in diverse species of the filamentous fungus Fusarium.</title>
        <authorList>
            <person name="Kim H.S."/>
            <person name="Lohmar J.M."/>
            <person name="Busman M."/>
            <person name="Brown D.W."/>
            <person name="Naumann T.A."/>
            <person name="Divon H.H."/>
            <person name="Lysoe E."/>
            <person name="Uhlig S."/>
            <person name="Proctor R.H."/>
        </authorList>
    </citation>
    <scope>NUCLEOTIDE SEQUENCE</scope>
    <source>
        <strain evidence="3">NRRL 22465</strain>
    </source>
</reference>
<dbReference type="PANTHER" id="PTHR36124:SF1">
    <property type="entry name" value="ER-BOUND OXYGENASE MPAB_MPAB'_RUBBER OXYGENASE CATALYTIC DOMAIN-CONTAINING PROTEIN"/>
    <property type="match status" value="1"/>
</dbReference>